<dbReference type="GO" id="GO:0004424">
    <property type="term" value="F:imidazoleglycerol-phosphate dehydratase activity"/>
    <property type="evidence" value="ECO:0007669"/>
    <property type="project" value="UniProtKB-EC"/>
</dbReference>
<evidence type="ECO:0000313" key="2">
    <source>
        <dbReference type="EMBL" id="CAB57703.1"/>
    </source>
</evidence>
<reference evidence="2" key="1">
    <citation type="journal article" date="2000" name="Genome">
        <title>Gene content and organization of a 281-kbp contig from the genome of the extremely thermophilic archaeon, Sulfolobus solfataricus P2.</title>
        <authorList>
            <person name="Charlebois R.L."/>
            <person name="Singh R.K."/>
            <person name="Chan-Weiher C.C.-Y."/>
            <person name="Allard G."/>
            <person name="Chow C."/>
            <person name="Confalonieri F."/>
            <person name="Curtis B."/>
            <person name="Duguet M."/>
            <person name="Erauso G."/>
            <person name="Faguy D."/>
            <person name="Gaasterland T."/>
            <person name="Garrett R.A."/>
            <person name="Gordon P."/>
            <person name="Jeffries A.C."/>
            <person name="Kozera C."/>
            <person name="Kushwaha N."/>
            <person name="Lafleur E."/>
            <person name="Medina N."/>
            <person name="Peng X."/>
            <person name="Penny S.L."/>
            <person name="She Q."/>
            <person name="St Jean A."/>
            <person name="van der Oost J."/>
            <person name="Young F."/>
            <person name="Zivanovic Y."/>
            <person name="Doolittle W.F."/>
            <person name="Ragan M.A."/>
            <person name="Sensen C.W."/>
        </authorList>
    </citation>
    <scope>NUCLEOTIDE SEQUENCE</scope>
    <source>
        <strain evidence="2">P2</strain>
    </source>
</reference>
<dbReference type="AlphaFoldDB" id="Q9UWZ5"/>
<keyword evidence="2" id="KW-0456">Lyase</keyword>
<accession>Q9UWZ5</accession>
<gene>
    <name evidence="2" type="primary">ORF-c08_053</name>
</gene>
<keyword evidence="1" id="KW-0812">Transmembrane</keyword>
<keyword evidence="1" id="KW-1133">Transmembrane helix</keyword>
<dbReference type="EC" id="4.2.1.19" evidence="2"/>
<feature type="transmembrane region" description="Helical" evidence="1">
    <location>
        <begin position="72"/>
        <end position="92"/>
    </location>
</feature>
<dbReference type="PROSITE" id="PS51257">
    <property type="entry name" value="PROKAR_LIPOPROTEIN"/>
    <property type="match status" value="1"/>
</dbReference>
<organism evidence="2">
    <name type="scientific">Saccharolobus solfataricus</name>
    <name type="common">Sulfolobus solfataricus</name>
    <dbReference type="NCBI Taxonomy" id="2287"/>
    <lineage>
        <taxon>Archaea</taxon>
        <taxon>Thermoproteota</taxon>
        <taxon>Thermoprotei</taxon>
        <taxon>Sulfolobales</taxon>
        <taxon>Sulfolobaceae</taxon>
        <taxon>Saccharolobus</taxon>
    </lineage>
</organism>
<name>Q9UWZ5_SACSO</name>
<feature type="transmembrane region" description="Helical" evidence="1">
    <location>
        <begin position="136"/>
        <end position="162"/>
    </location>
</feature>
<protein>
    <submittedName>
        <fullName evidence="2">Uncharacterized protein ORF-c08_053</fullName>
        <ecNumber evidence="2">4.2.1.19</ecNumber>
    </submittedName>
</protein>
<keyword evidence="1" id="KW-0472">Membrane</keyword>
<sequence length="166" mass="18125">MKTIQFPLTFLTSMATTTACDPNSSADFFTIWLLSTAAVFILTLSAPDLNAIDTSSGVLIPPPTVKGMDNTLAVSLMTLYNAFLASIVAVISKKTISSAPSSSYRLARLTGSPFNWRLRKFTPLTTLPSFTSRQAIILFVVILSPSCFLFHCLLFSLLRIVLILRP</sequence>
<feature type="transmembrane region" description="Helical" evidence="1">
    <location>
        <begin position="29"/>
        <end position="51"/>
    </location>
</feature>
<dbReference type="EMBL" id="Y18930">
    <property type="protein sequence ID" value="CAB57703.1"/>
    <property type="molecule type" value="Genomic_DNA"/>
</dbReference>
<evidence type="ECO:0000256" key="1">
    <source>
        <dbReference type="SAM" id="Phobius"/>
    </source>
</evidence>
<proteinExistence type="predicted"/>